<evidence type="ECO:0000256" key="1">
    <source>
        <dbReference type="SAM" id="SignalP"/>
    </source>
</evidence>
<comment type="caution">
    <text evidence="2">The sequence shown here is derived from an EMBL/GenBank/DDBJ whole genome shotgun (WGS) entry which is preliminary data.</text>
</comment>
<evidence type="ECO:0000313" key="2">
    <source>
        <dbReference type="EMBL" id="HJD35277.1"/>
    </source>
</evidence>
<dbReference type="AlphaFoldDB" id="A0A9D2U3C9"/>
<reference evidence="2" key="2">
    <citation type="submission" date="2021-04" db="EMBL/GenBank/DDBJ databases">
        <authorList>
            <person name="Gilroy R."/>
        </authorList>
    </citation>
    <scope>NUCLEOTIDE SEQUENCE</scope>
    <source>
        <strain evidence="2">ChiGjej3B3-11674</strain>
    </source>
</reference>
<gene>
    <name evidence="2" type="ORF">H9911_12210</name>
</gene>
<organism evidence="2 3">
    <name type="scientific">Candidatus Mediterraneibacter tabaqchaliae</name>
    <dbReference type="NCBI Taxonomy" id="2838689"/>
    <lineage>
        <taxon>Bacteria</taxon>
        <taxon>Bacillati</taxon>
        <taxon>Bacillota</taxon>
        <taxon>Clostridia</taxon>
        <taxon>Lachnospirales</taxon>
        <taxon>Lachnospiraceae</taxon>
        <taxon>Mediterraneibacter</taxon>
    </lineage>
</organism>
<accession>A0A9D2U3C9</accession>
<proteinExistence type="predicted"/>
<feature type="chain" id="PRO_5038402891" evidence="1">
    <location>
        <begin position="34"/>
        <end position="143"/>
    </location>
</feature>
<dbReference type="EMBL" id="DWUV01000233">
    <property type="protein sequence ID" value="HJD35277.1"/>
    <property type="molecule type" value="Genomic_DNA"/>
</dbReference>
<evidence type="ECO:0000313" key="3">
    <source>
        <dbReference type="Proteomes" id="UP000823897"/>
    </source>
</evidence>
<feature type="signal peptide" evidence="1">
    <location>
        <begin position="1"/>
        <end position="33"/>
    </location>
</feature>
<protein>
    <submittedName>
        <fullName evidence="2">Uncharacterized protein</fullName>
    </submittedName>
</protein>
<keyword evidence="1" id="KW-0732">Signal</keyword>
<dbReference type="Proteomes" id="UP000823897">
    <property type="component" value="Unassembled WGS sequence"/>
</dbReference>
<reference evidence="2" key="1">
    <citation type="journal article" date="2021" name="PeerJ">
        <title>Extensive microbial diversity within the chicken gut microbiome revealed by metagenomics and culture.</title>
        <authorList>
            <person name="Gilroy R."/>
            <person name="Ravi A."/>
            <person name="Getino M."/>
            <person name="Pursley I."/>
            <person name="Horton D.L."/>
            <person name="Alikhan N.F."/>
            <person name="Baker D."/>
            <person name="Gharbi K."/>
            <person name="Hall N."/>
            <person name="Watson M."/>
            <person name="Adriaenssens E.M."/>
            <person name="Foster-Nyarko E."/>
            <person name="Jarju S."/>
            <person name="Secka A."/>
            <person name="Antonio M."/>
            <person name="Oren A."/>
            <person name="Chaudhuri R.R."/>
            <person name="La Ragione R."/>
            <person name="Hildebrand F."/>
            <person name="Pallen M.J."/>
        </authorList>
    </citation>
    <scope>NUCLEOTIDE SEQUENCE</scope>
    <source>
        <strain evidence="2">ChiGjej3B3-11674</strain>
    </source>
</reference>
<sequence>MKSAKPVKPTKLMKRCRRRLNCFCALMCSVVFSAFIIGCGNTASTAENASPEALYSADRDIDLFVYEDTAYVNAMDVDWVGELSLAKGEALGEIGRSGVTDDFQDWDATVLTEGTVIYSSGETEVLLADTGEALIPYLKYVEG</sequence>
<name>A0A9D2U3C9_9FIRM</name>